<gene>
    <name evidence="1" type="ORF">C1280_16370</name>
</gene>
<dbReference type="KEGG" id="gog:C1280_16370"/>
<keyword evidence="2" id="KW-1185">Reference proteome</keyword>
<evidence type="ECO:0000313" key="1">
    <source>
        <dbReference type="EMBL" id="AWM38408.1"/>
    </source>
</evidence>
<evidence type="ECO:0000313" key="2">
    <source>
        <dbReference type="Proteomes" id="UP000245802"/>
    </source>
</evidence>
<reference evidence="1 2" key="1">
    <citation type="submission" date="2018-01" db="EMBL/GenBank/DDBJ databases">
        <title>G. obscuriglobus.</title>
        <authorList>
            <person name="Franke J."/>
            <person name="Blomberg W."/>
            <person name="Selmecki A."/>
        </authorList>
    </citation>
    <scope>NUCLEOTIDE SEQUENCE [LARGE SCALE GENOMIC DNA]</scope>
    <source>
        <strain evidence="1 2">DSM 5831</strain>
    </source>
</reference>
<organism evidence="1 2">
    <name type="scientific">Gemmata obscuriglobus</name>
    <dbReference type="NCBI Taxonomy" id="114"/>
    <lineage>
        <taxon>Bacteria</taxon>
        <taxon>Pseudomonadati</taxon>
        <taxon>Planctomycetota</taxon>
        <taxon>Planctomycetia</taxon>
        <taxon>Gemmatales</taxon>
        <taxon>Gemmataceae</taxon>
        <taxon>Gemmata</taxon>
    </lineage>
</organism>
<proteinExistence type="predicted"/>
<accession>A0A2Z3GYA1</accession>
<dbReference type="AlphaFoldDB" id="A0A2Z3GYA1"/>
<sequence>MFLHRDTDLDTQQVLDLVLADDPVARLTRLRGPTPRPPARPLDLVQGRAGATQALVPGLAIGLFLLRAPVPQDPIPVGRAVRAFRPVVHHTGTGAATRVGLPMHLDPLYRLGPQVLAEPRLLVAGPGHDRQEPPVSRGRANALKDPGQPQVIGHFSSESAGIGVPCVEPADF</sequence>
<dbReference type="EMBL" id="CP025958">
    <property type="protein sequence ID" value="AWM38408.1"/>
    <property type="molecule type" value="Genomic_DNA"/>
</dbReference>
<name>A0A2Z3GYA1_9BACT</name>
<protein>
    <submittedName>
        <fullName evidence="1">Uncharacterized protein</fullName>
    </submittedName>
</protein>
<dbReference type="Proteomes" id="UP000245802">
    <property type="component" value="Chromosome"/>
</dbReference>